<feature type="short sequence motif" description="DGA/G" evidence="4">
    <location>
        <begin position="165"/>
        <end position="167"/>
    </location>
</feature>
<keyword evidence="2 4" id="KW-0442">Lipid degradation</keyword>
<keyword evidence="1 4" id="KW-0378">Hydrolase</keyword>
<feature type="domain" description="PNPLA" evidence="5">
    <location>
        <begin position="18"/>
        <end position="178"/>
    </location>
</feature>
<dbReference type="PANTHER" id="PTHR14226">
    <property type="entry name" value="NEUROPATHY TARGET ESTERASE/SWISS CHEESE D.MELANOGASTER"/>
    <property type="match status" value="1"/>
</dbReference>
<feature type="active site" description="Proton acceptor" evidence="4">
    <location>
        <position position="165"/>
    </location>
</feature>
<dbReference type="Pfam" id="PF01734">
    <property type="entry name" value="Patatin"/>
    <property type="match status" value="1"/>
</dbReference>
<evidence type="ECO:0000313" key="6">
    <source>
        <dbReference type="EMBL" id="OGE81173.1"/>
    </source>
</evidence>
<sequence>MSSQISNGLEKTRPKIGVALSGASGRAIAHIGILEVLRENQIPVDYMVGCSSGALIAVSYATGTMEQLKDLFYKLNLRSLLKLWSAKNSKGGLFHLHNADDEIKKFTKGMNFEDVYPRLGFTATDLESGELVTLSMGDMTKAFKASVAVPGLFEPVVWGNKILVDGGLANIVPTIPTKEMGADIVIGVNLAADKFIYENKLPIWRGYRFITRFLGLQYIREKILTKFSSRIFFQFDSQSDLLEETDIKIPGVLTVLTKALDHAMVISKQWQESDMACDLMLEPRVKHYGKINFKSLEKIYLEGRKTAKQALPQIKKLIESYGE</sequence>
<dbReference type="STRING" id="1817825.A2720_01370"/>
<dbReference type="AlphaFoldDB" id="A0A1F5NU81"/>
<dbReference type="InterPro" id="IPR002641">
    <property type="entry name" value="PNPLA_dom"/>
</dbReference>
<evidence type="ECO:0000313" key="7">
    <source>
        <dbReference type="Proteomes" id="UP000178892"/>
    </source>
</evidence>
<comment type="caution">
    <text evidence="4">Lacks conserved residue(s) required for the propagation of feature annotation.</text>
</comment>
<feature type="short sequence motif" description="GXSXG" evidence="4">
    <location>
        <begin position="49"/>
        <end position="53"/>
    </location>
</feature>
<dbReference type="Gene3D" id="3.40.1090.10">
    <property type="entry name" value="Cytosolic phospholipase A2 catalytic domain"/>
    <property type="match status" value="1"/>
</dbReference>
<dbReference type="InterPro" id="IPR050301">
    <property type="entry name" value="NTE"/>
</dbReference>
<dbReference type="PANTHER" id="PTHR14226:SF29">
    <property type="entry name" value="NEUROPATHY TARGET ESTERASE SWS"/>
    <property type="match status" value="1"/>
</dbReference>
<proteinExistence type="predicted"/>
<evidence type="ECO:0000256" key="4">
    <source>
        <dbReference type="PROSITE-ProRule" id="PRU01161"/>
    </source>
</evidence>
<accession>A0A1F5NU81</accession>
<evidence type="ECO:0000256" key="3">
    <source>
        <dbReference type="ARBA" id="ARBA00023098"/>
    </source>
</evidence>
<keyword evidence="3 4" id="KW-0443">Lipid metabolism</keyword>
<evidence type="ECO:0000256" key="2">
    <source>
        <dbReference type="ARBA" id="ARBA00022963"/>
    </source>
</evidence>
<dbReference type="EMBL" id="MFEL01000010">
    <property type="protein sequence ID" value="OGE81173.1"/>
    <property type="molecule type" value="Genomic_DNA"/>
</dbReference>
<organism evidence="6 7">
    <name type="scientific">Candidatus Doudnabacteria bacterium RIFCSPHIGHO2_01_FULL_46_24</name>
    <dbReference type="NCBI Taxonomy" id="1817825"/>
    <lineage>
        <taxon>Bacteria</taxon>
        <taxon>Candidatus Doudnaibacteriota</taxon>
    </lineage>
</organism>
<dbReference type="PROSITE" id="PS51635">
    <property type="entry name" value="PNPLA"/>
    <property type="match status" value="1"/>
</dbReference>
<dbReference type="GO" id="GO:0016042">
    <property type="term" value="P:lipid catabolic process"/>
    <property type="evidence" value="ECO:0007669"/>
    <property type="project" value="UniProtKB-UniRule"/>
</dbReference>
<dbReference type="GO" id="GO:0016787">
    <property type="term" value="F:hydrolase activity"/>
    <property type="evidence" value="ECO:0007669"/>
    <property type="project" value="UniProtKB-UniRule"/>
</dbReference>
<evidence type="ECO:0000256" key="1">
    <source>
        <dbReference type="ARBA" id="ARBA00022801"/>
    </source>
</evidence>
<dbReference type="InterPro" id="IPR016035">
    <property type="entry name" value="Acyl_Trfase/lysoPLipase"/>
</dbReference>
<gene>
    <name evidence="6" type="ORF">A2720_01370</name>
</gene>
<dbReference type="SUPFAM" id="SSF52151">
    <property type="entry name" value="FabD/lysophospholipase-like"/>
    <property type="match status" value="1"/>
</dbReference>
<dbReference type="Proteomes" id="UP000178892">
    <property type="component" value="Unassembled WGS sequence"/>
</dbReference>
<protein>
    <recommendedName>
        <fullName evidence="5">PNPLA domain-containing protein</fullName>
    </recommendedName>
</protein>
<comment type="caution">
    <text evidence="6">The sequence shown here is derived from an EMBL/GenBank/DDBJ whole genome shotgun (WGS) entry which is preliminary data.</text>
</comment>
<evidence type="ECO:0000259" key="5">
    <source>
        <dbReference type="PROSITE" id="PS51635"/>
    </source>
</evidence>
<feature type="active site" description="Nucleophile" evidence="4">
    <location>
        <position position="51"/>
    </location>
</feature>
<name>A0A1F5NU81_9BACT</name>
<reference evidence="6 7" key="1">
    <citation type="journal article" date="2016" name="Nat. Commun.">
        <title>Thousands of microbial genomes shed light on interconnected biogeochemical processes in an aquifer system.</title>
        <authorList>
            <person name="Anantharaman K."/>
            <person name="Brown C.T."/>
            <person name="Hug L.A."/>
            <person name="Sharon I."/>
            <person name="Castelle C.J."/>
            <person name="Probst A.J."/>
            <person name="Thomas B.C."/>
            <person name="Singh A."/>
            <person name="Wilkins M.J."/>
            <person name="Karaoz U."/>
            <person name="Brodie E.L."/>
            <person name="Williams K.H."/>
            <person name="Hubbard S.S."/>
            <person name="Banfield J.F."/>
        </authorList>
    </citation>
    <scope>NUCLEOTIDE SEQUENCE [LARGE SCALE GENOMIC DNA]</scope>
</reference>